<dbReference type="EMBL" id="MU275969">
    <property type="protein sequence ID" value="KAI0044841.1"/>
    <property type="molecule type" value="Genomic_DNA"/>
</dbReference>
<reference evidence="1" key="2">
    <citation type="journal article" date="2022" name="New Phytol.">
        <title>Evolutionary transition to the ectomycorrhizal habit in the genomes of a hyperdiverse lineage of mushroom-forming fungi.</title>
        <authorList>
            <person name="Looney B."/>
            <person name="Miyauchi S."/>
            <person name="Morin E."/>
            <person name="Drula E."/>
            <person name="Courty P.E."/>
            <person name="Kohler A."/>
            <person name="Kuo A."/>
            <person name="LaButti K."/>
            <person name="Pangilinan J."/>
            <person name="Lipzen A."/>
            <person name="Riley R."/>
            <person name="Andreopoulos W."/>
            <person name="He G."/>
            <person name="Johnson J."/>
            <person name="Nolan M."/>
            <person name="Tritt A."/>
            <person name="Barry K.W."/>
            <person name="Grigoriev I.V."/>
            <person name="Nagy L.G."/>
            <person name="Hibbett D."/>
            <person name="Henrissat B."/>
            <person name="Matheny P.B."/>
            <person name="Labbe J."/>
            <person name="Martin F.M."/>
        </authorList>
    </citation>
    <scope>NUCLEOTIDE SEQUENCE</scope>
    <source>
        <strain evidence="1">FP105234-sp</strain>
    </source>
</reference>
<organism evidence="1 2">
    <name type="scientific">Auriscalpium vulgare</name>
    <dbReference type="NCBI Taxonomy" id="40419"/>
    <lineage>
        <taxon>Eukaryota</taxon>
        <taxon>Fungi</taxon>
        <taxon>Dikarya</taxon>
        <taxon>Basidiomycota</taxon>
        <taxon>Agaricomycotina</taxon>
        <taxon>Agaricomycetes</taxon>
        <taxon>Russulales</taxon>
        <taxon>Auriscalpiaceae</taxon>
        <taxon>Auriscalpium</taxon>
    </lineage>
</organism>
<protein>
    <submittedName>
        <fullName evidence="1">Uncharacterized protein</fullName>
    </submittedName>
</protein>
<gene>
    <name evidence="1" type="ORF">FA95DRAFT_211131</name>
</gene>
<reference evidence="1" key="1">
    <citation type="submission" date="2021-02" db="EMBL/GenBank/DDBJ databases">
        <authorList>
            <consortium name="DOE Joint Genome Institute"/>
            <person name="Ahrendt S."/>
            <person name="Looney B.P."/>
            <person name="Miyauchi S."/>
            <person name="Morin E."/>
            <person name="Drula E."/>
            <person name="Courty P.E."/>
            <person name="Chicoki N."/>
            <person name="Fauchery L."/>
            <person name="Kohler A."/>
            <person name="Kuo A."/>
            <person name="Labutti K."/>
            <person name="Pangilinan J."/>
            <person name="Lipzen A."/>
            <person name="Riley R."/>
            <person name="Andreopoulos W."/>
            <person name="He G."/>
            <person name="Johnson J."/>
            <person name="Barry K.W."/>
            <person name="Grigoriev I.V."/>
            <person name="Nagy L."/>
            <person name="Hibbett D."/>
            <person name="Henrissat B."/>
            <person name="Matheny P.B."/>
            <person name="Labbe J."/>
            <person name="Martin F."/>
        </authorList>
    </citation>
    <scope>NUCLEOTIDE SEQUENCE</scope>
    <source>
        <strain evidence="1">FP105234-sp</strain>
    </source>
</reference>
<evidence type="ECO:0000313" key="1">
    <source>
        <dbReference type="EMBL" id="KAI0044841.1"/>
    </source>
</evidence>
<comment type="caution">
    <text evidence="1">The sequence shown here is derived from an EMBL/GenBank/DDBJ whole genome shotgun (WGS) entry which is preliminary data.</text>
</comment>
<sequence length="74" mass="8409">MSAHSTTIHIPLALVLRASQLERHPSAHSNRCYLAFGCEHSPSSCQRQSDADQVDARGRIWYQQTSRRQAHHTN</sequence>
<accession>A0ACB8RMB8</accession>
<name>A0ACB8RMB8_9AGAM</name>
<proteinExistence type="predicted"/>
<evidence type="ECO:0000313" key="2">
    <source>
        <dbReference type="Proteomes" id="UP000814033"/>
    </source>
</evidence>
<dbReference type="Proteomes" id="UP000814033">
    <property type="component" value="Unassembled WGS sequence"/>
</dbReference>
<keyword evidence="2" id="KW-1185">Reference proteome</keyword>